<gene>
    <name evidence="2" type="ORF">LPLAT_LOCUS8486</name>
</gene>
<evidence type="ECO:0000313" key="2">
    <source>
        <dbReference type="EMBL" id="CAL1682585.1"/>
    </source>
</evidence>
<dbReference type="Proteomes" id="UP001497644">
    <property type="component" value="Chromosome 4"/>
</dbReference>
<evidence type="ECO:0000256" key="1">
    <source>
        <dbReference type="SAM" id="MobiDB-lite"/>
    </source>
</evidence>
<keyword evidence="3" id="KW-1185">Reference proteome</keyword>
<dbReference type="AlphaFoldDB" id="A0AAV2NT99"/>
<sequence>MAGNKRKKRRKRLTRNSYAIRIVHGTFHEETHDKGERKGQTNEMDHPQDPSFSIDQAIVQNRAVVNAAPISANVHHVIMKKRRKKKIRTTARSAGFFRSADQRFFSPTSTVNFRRATKSIDTVQDDYPDDERSRSYELSDFVDVLRARVESSLVEEEKKTPCVYIRAKERKKKHTHAIQLPHIGK</sequence>
<accession>A0AAV2NT99</accession>
<reference evidence="2" key="1">
    <citation type="submission" date="2024-04" db="EMBL/GenBank/DDBJ databases">
        <authorList>
            <consortium name="Molecular Ecology Group"/>
        </authorList>
    </citation>
    <scope>NUCLEOTIDE SEQUENCE</scope>
</reference>
<dbReference type="EMBL" id="OZ034827">
    <property type="protein sequence ID" value="CAL1682585.1"/>
    <property type="molecule type" value="Genomic_DNA"/>
</dbReference>
<evidence type="ECO:0000313" key="3">
    <source>
        <dbReference type="Proteomes" id="UP001497644"/>
    </source>
</evidence>
<proteinExistence type="predicted"/>
<organism evidence="2 3">
    <name type="scientific">Lasius platythorax</name>
    <dbReference type="NCBI Taxonomy" id="488582"/>
    <lineage>
        <taxon>Eukaryota</taxon>
        <taxon>Metazoa</taxon>
        <taxon>Ecdysozoa</taxon>
        <taxon>Arthropoda</taxon>
        <taxon>Hexapoda</taxon>
        <taxon>Insecta</taxon>
        <taxon>Pterygota</taxon>
        <taxon>Neoptera</taxon>
        <taxon>Endopterygota</taxon>
        <taxon>Hymenoptera</taxon>
        <taxon>Apocrita</taxon>
        <taxon>Aculeata</taxon>
        <taxon>Formicoidea</taxon>
        <taxon>Formicidae</taxon>
        <taxon>Formicinae</taxon>
        <taxon>Lasius</taxon>
        <taxon>Lasius</taxon>
    </lineage>
</organism>
<name>A0AAV2NT99_9HYME</name>
<feature type="region of interest" description="Disordered" evidence="1">
    <location>
        <begin position="26"/>
        <end position="51"/>
    </location>
</feature>
<protein>
    <submittedName>
        <fullName evidence="2">Uncharacterized protein</fullName>
    </submittedName>
</protein>
<feature type="compositionally biased region" description="Basic and acidic residues" evidence="1">
    <location>
        <begin position="26"/>
        <end position="48"/>
    </location>
</feature>